<evidence type="ECO:0000256" key="5">
    <source>
        <dbReference type="ARBA" id="ARBA00022516"/>
    </source>
</evidence>
<dbReference type="InterPro" id="IPR003758">
    <property type="entry name" value="LpxK"/>
</dbReference>
<keyword evidence="7 13" id="KW-0808">Transferase</keyword>
<evidence type="ECO:0000256" key="8">
    <source>
        <dbReference type="ARBA" id="ARBA00022741"/>
    </source>
</evidence>
<comment type="similarity">
    <text evidence="13">Belongs to the LpxK family.</text>
</comment>
<dbReference type="GO" id="GO:0009029">
    <property type="term" value="F:lipid-A 4'-kinase activity"/>
    <property type="evidence" value="ECO:0007669"/>
    <property type="project" value="UniProtKB-UniRule"/>
</dbReference>
<dbReference type="NCBIfam" id="TIGR00682">
    <property type="entry name" value="lpxK"/>
    <property type="match status" value="1"/>
</dbReference>
<dbReference type="AlphaFoldDB" id="A0A0H3U7H7"/>
<evidence type="ECO:0000256" key="13">
    <source>
        <dbReference type="HAMAP-Rule" id="MF_00409"/>
    </source>
</evidence>
<keyword evidence="6 13" id="KW-0441">Lipid A biosynthesis</keyword>
<evidence type="ECO:0000256" key="7">
    <source>
        <dbReference type="ARBA" id="ARBA00022679"/>
    </source>
</evidence>
<evidence type="ECO:0000256" key="12">
    <source>
        <dbReference type="ARBA" id="ARBA00029757"/>
    </source>
</evidence>
<evidence type="ECO:0000256" key="4">
    <source>
        <dbReference type="ARBA" id="ARBA00016436"/>
    </source>
</evidence>
<keyword evidence="9 13" id="KW-0418">Kinase</keyword>
<keyword evidence="8 13" id="KW-0547">Nucleotide-binding</keyword>
<dbReference type="GO" id="GO:0005886">
    <property type="term" value="C:plasma membrane"/>
    <property type="evidence" value="ECO:0007669"/>
    <property type="project" value="TreeGrafter"/>
</dbReference>
<evidence type="ECO:0000256" key="9">
    <source>
        <dbReference type="ARBA" id="ARBA00022777"/>
    </source>
</evidence>
<name>A0A0H3U7H7_9BACT</name>
<evidence type="ECO:0000256" key="10">
    <source>
        <dbReference type="ARBA" id="ARBA00022840"/>
    </source>
</evidence>
<keyword evidence="10 13" id="KW-0067">ATP-binding</keyword>
<dbReference type="GO" id="GO:0009245">
    <property type="term" value="P:lipid A biosynthetic process"/>
    <property type="evidence" value="ECO:0007669"/>
    <property type="project" value="UniProtKB-UniRule"/>
</dbReference>
<comment type="catalytic activity">
    <reaction evidence="13">
        <text>a lipid A disaccharide + ATP = a lipid IVA + ADP + H(+)</text>
        <dbReference type="Rhea" id="RHEA:67840"/>
        <dbReference type="ChEBI" id="CHEBI:15378"/>
        <dbReference type="ChEBI" id="CHEBI:30616"/>
        <dbReference type="ChEBI" id="CHEBI:176343"/>
        <dbReference type="ChEBI" id="CHEBI:176425"/>
        <dbReference type="ChEBI" id="CHEBI:456216"/>
        <dbReference type="EC" id="2.7.1.130"/>
    </reaction>
</comment>
<evidence type="ECO:0000256" key="6">
    <source>
        <dbReference type="ARBA" id="ARBA00022556"/>
    </source>
</evidence>
<comment type="pathway">
    <text evidence="2 13">Glycolipid biosynthesis; lipid IV(A) biosynthesis; lipid IV(A) from (3R)-3-hydroxytetradecanoyl-[acyl-carrier-protein] and UDP-N-acetyl-alpha-D-glucosamine: step 6/6.</text>
</comment>
<keyword evidence="5 13" id="KW-0444">Lipid biosynthesis</keyword>
<dbReference type="GO" id="GO:0005524">
    <property type="term" value="F:ATP binding"/>
    <property type="evidence" value="ECO:0007669"/>
    <property type="project" value="UniProtKB-UniRule"/>
</dbReference>
<reference evidence="14" key="1">
    <citation type="submission" date="2013-08" db="EMBL/GenBank/DDBJ databases">
        <title>Comparison of modified E. coli strains.</title>
        <authorList>
            <person name="Juergensen J."/>
            <person name="Bonge A."/>
            <person name="Streit W.R."/>
        </authorList>
    </citation>
    <scope>NUCLEOTIDE SEQUENCE</scope>
</reference>
<accession>A0A0H3U7H7</accession>
<gene>
    <name evidence="13" type="primary">lpxK</name>
</gene>
<feature type="binding site" evidence="13">
    <location>
        <begin position="50"/>
        <end position="57"/>
    </location>
    <ligand>
        <name>ATP</name>
        <dbReference type="ChEBI" id="CHEBI:30616"/>
    </ligand>
</feature>
<sequence length="385" mass="44334">MWTNCTKYWITSRTNMLYRLILKARHFLYDSGMKKSYRSEVPSICIGNITVGGTGKTPHTEMILRMLHETDEWGGKNIAVLSRGYKRYSWGFQQVSREGSAAMFGDEPLQIKKKFPGITVAVDKDRVEGCRFLAHPALLESRKSGKTVLNKNFPPADLIILDDAFQHRKLKADMNIILVNWNRPIFEDKLLPAGRLRDLPERIDEADIIIVTKCPSELSDWEKTKFAYKLGIRDYSTSSCDGTSPSGRRQTILFTKIEYCGHKAVFSTADPRYFYSKKLMMITGIANDGPLLSYLSDYYRIFKRLCFPDHHRYSRSDIRKISSIIKDNPTASIATTEKDAQRIIDCSFVPQAIRARIFYVPIEVSFLSQGEREKFKSILREFKRS</sequence>
<keyword evidence="11 13" id="KW-0443">Lipid metabolism</keyword>
<dbReference type="EC" id="2.7.1.130" evidence="3 13"/>
<comment type="function">
    <text evidence="1 13">Transfers the gamma-phosphate of ATP to the 4'-position of a tetraacyldisaccharide 1-phosphate intermediate (termed DS-1-P) to form tetraacyldisaccharide 1,4'-bis-phosphate (lipid IVA).</text>
</comment>
<dbReference type="GO" id="GO:0009244">
    <property type="term" value="P:lipopolysaccharide core region biosynthetic process"/>
    <property type="evidence" value="ECO:0007669"/>
    <property type="project" value="TreeGrafter"/>
</dbReference>
<dbReference type="HAMAP" id="MF_00409">
    <property type="entry name" value="LpxK"/>
    <property type="match status" value="1"/>
</dbReference>
<dbReference type="EMBL" id="KF540234">
    <property type="protein sequence ID" value="AIF26494.1"/>
    <property type="molecule type" value="Genomic_DNA"/>
</dbReference>
<dbReference type="UniPathway" id="UPA00359">
    <property type="reaction ID" value="UER00482"/>
</dbReference>
<dbReference type="PANTHER" id="PTHR42724">
    <property type="entry name" value="TETRAACYLDISACCHARIDE 4'-KINASE"/>
    <property type="match status" value="1"/>
</dbReference>
<dbReference type="Pfam" id="PF02606">
    <property type="entry name" value="LpxK"/>
    <property type="match status" value="1"/>
</dbReference>
<organism evidence="14">
    <name type="scientific">uncultured bacterium fosmid pJB28H11</name>
    <dbReference type="NCBI Taxonomy" id="1478062"/>
    <lineage>
        <taxon>Bacteria</taxon>
        <taxon>environmental samples</taxon>
    </lineage>
</organism>
<evidence type="ECO:0000256" key="11">
    <source>
        <dbReference type="ARBA" id="ARBA00023098"/>
    </source>
</evidence>
<evidence type="ECO:0000256" key="3">
    <source>
        <dbReference type="ARBA" id="ARBA00012071"/>
    </source>
</evidence>
<proteinExistence type="inferred from homology"/>
<evidence type="ECO:0000256" key="1">
    <source>
        <dbReference type="ARBA" id="ARBA00002274"/>
    </source>
</evidence>
<protein>
    <recommendedName>
        <fullName evidence="4 13">Tetraacyldisaccharide 4'-kinase</fullName>
        <ecNumber evidence="3 13">2.7.1.130</ecNumber>
    </recommendedName>
    <alternativeName>
        <fullName evidence="12 13">Lipid A 4'-kinase</fullName>
    </alternativeName>
</protein>
<evidence type="ECO:0000256" key="2">
    <source>
        <dbReference type="ARBA" id="ARBA00004870"/>
    </source>
</evidence>
<dbReference type="PANTHER" id="PTHR42724:SF1">
    <property type="entry name" value="TETRAACYLDISACCHARIDE 4'-KINASE, MITOCHONDRIAL-RELATED"/>
    <property type="match status" value="1"/>
</dbReference>
<evidence type="ECO:0000313" key="14">
    <source>
        <dbReference type="EMBL" id="AIF26494.1"/>
    </source>
</evidence>